<keyword evidence="8" id="KW-1133">Transmembrane helix</keyword>
<dbReference type="SUPFAM" id="SSF48264">
    <property type="entry name" value="Cytochrome P450"/>
    <property type="match status" value="1"/>
</dbReference>
<dbReference type="OrthoDB" id="6692864at2759"/>
<keyword evidence="5 13" id="KW-0349">Heme</keyword>
<dbReference type="GO" id="GO:0005506">
    <property type="term" value="F:iron ion binding"/>
    <property type="evidence" value="ECO:0007669"/>
    <property type="project" value="InterPro"/>
</dbReference>
<evidence type="ECO:0000256" key="5">
    <source>
        <dbReference type="ARBA" id="ARBA00022617"/>
    </source>
</evidence>
<keyword evidence="11" id="KW-0503">Monooxygenase</keyword>
<sequence length="346" mass="38423">MTISRRSRQLAAHLTKLETQTIDLSSYIRRWSYDVMGDLTFGKSSRIELMSDGDENGVVSSGQKATVLFEVLGEIPMIFDLMCYLPNICMQEIHVLRKLANDLLATRKQVQGPEPDICTHLAGSDTTSGVLTLLLYYILADRQVYKKLSAELDLNFRHVIEDNELSVLFQLPYMGAVVQEALRLGTPFPGLPRVVPPDGSVICSRFIPAGTIVGVPAYAQQVSPENFWPHPLEFMPQRWLPGGLGPGSVLNKSAVMCFSSGPFGCLGKTLAIRELYIATAQLLLAFDLELDTSFSHDKFKAGIQNMRSTLFEYPLLITARQRGGWKFLVYLCSLASSLFYASAARI</sequence>
<evidence type="ECO:0000256" key="2">
    <source>
        <dbReference type="ARBA" id="ARBA00004370"/>
    </source>
</evidence>
<keyword evidence="6" id="KW-0812">Transmembrane</keyword>
<dbReference type="PANTHER" id="PTHR24305:SF166">
    <property type="entry name" value="CYTOCHROME P450 12A4, MITOCHONDRIAL-RELATED"/>
    <property type="match status" value="1"/>
</dbReference>
<dbReference type="InterPro" id="IPR050121">
    <property type="entry name" value="Cytochrome_P450_monoxygenase"/>
</dbReference>
<reference evidence="14" key="1">
    <citation type="submission" date="2020-05" db="EMBL/GenBank/DDBJ databases">
        <title>Mycena genomes resolve the evolution of fungal bioluminescence.</title>
        <authorList>
            <person name="Tsai I.J."/>
        </authorList>
    </citation>
    <scope>NUCLEOTIDE SEQUENCE</scope>
    <source>
        <strain evidence="14">CCC161011</strain>
    </source>
</reference>
<evidence type="ECO:0000256" key="8">
    <source>
        <dbReference type="ARBA" id="ARBA00022989"/>
    </source>
</evidence>
<comment type="subcellular location">
    <subcellularLocation>
        <location evidence="2">Membrane</location>
    </subcellularLocation>
</comment>
<dbReference type="Gene3D" id="1.10.630.10">
    <property type="entry name" value="Cytochrome P450"/>
    <property type="match status" value="2"/>
</dbReference>
<dbReference type="Pfam" id="PF00067">
    <property type="entry name" value="p450"/>
    <property type="match status" value="1"/>
</dbReference>
<evidence type="ECO:0000256" key="7">
    <source>
        <dbReference type="ARBA" id="ARBA00022723"/>
    </source>
</evidence>
<dbReference type="GO" id="GO:0020037">
    <property type="term" value="F:heme binding"/>
    <property type="evidence" value="ECO:0007669"/>
    <property type="project" value="InterPro"/>
</dbReference>
<evidence type="ECO:0000256" key="10">
    <source>
        <dbReference type="ARBA" id="ARBA00023004"/>
    </source>
</evidence>
<dbReference type="AlphaFoldDB" id="A0A8H6X8L6"/>
<comment type="pathway">
    <text evidence="3">Secondary metabolite biosynthesis; terpenoid biosynthesis.</text>
</comment>
<keyword evidence="12" id="KW-0472">Membrane</keyword>
<name>A0A8H6X8L6_9AGAR</name>
<evidence type="ECO:0000256" key="12">
    <source>
        <dbReference type="ARBA" id="ARBA00023136"/>
    </source>
</evidence>
<keyword evidence="7 13" id="KW-0479">Metal-binding</keyword>
<dbReference type="InterPro" id="IPR036396">
    <property type="entry name" value="Cyt_P450_sf"/>
</dbReference>
<keyword evidence="9" id="KW-0560">Oxidoreductase</keyword>
<dbReference type="PRINTS" id="PR00385">
    <property type="entry name" value="P450"/>
</dbReference>
<proteinExistence type="inferred from homology"/>
<protein>
    <submittedName>
        <fullName evidence="14">Cytochrome P450</fullName>
    </submittedName>
</protein>
<organism evidence="14 15">
    <name type="scientific">Mycena venus</name>
    <dbReference type="NCBI Taxonomy" id="2733690"/>
    <lineage>
        <taxon>Eukaryota</taxon>
        <taxon>Fungi</taxon>
        <taxon>Dikarya</taxon>
        <taxon>Basidiomycota</taxon>
        <taxon>Agaricomycotina</taxon>
        <taxon>Agaricomycetes</taxon>
        <taxon>Agaricomycetidae</taxon>
        <taxon>Agaricales</taxon>
        <taxon>Marasmiineae</taxon>
        <taxon>Mycenaceae</taxon>
        <taxon>Mycena</taxon>
    </lineage>
</organism>
<dbReference type="InterPro" id="IPR001128">
    <property type="entry name" value="Cyt_P450"/>
</dbReference>
<keyword evidence="15" id="KW-1185">Reference proteome</keyword>
<evidence type="ECO:0000256" key="11">
    <source>
        <dbReference type="ARBA" id="ARBA00023033"/>
    </source>
</evidence>
<evidence type="ECO:0000256" key="9">
    <source>
        <dbReference type="ARBA" id="ARBA00023002"/>
    </source>
</evidence>
<dbReference type="GO" id="GO:0004497">
    <property type="term" value="F:monooxygenase activity"/>
    <property type="evidence" value="ECO:0007669"/>
    <property type="project" value="UniProtKB-KW"/>
</dbReference>
<evidence type="ECO:0000256" key="13">
    <source>
        <dbReference type="PIRSR" id="PIRSR602401-1"/>
    </source>
</evidence>
<evidence type="ECO:0000256" key="6">
    <source>
        <dbReference type="ARBA" id="ARBA00022692"/>
    </source>
</evidence>
<comment type="caution">
    <text evidence="14">The sequence shown here is derived from an EMBL/GenBank/DDBJ whole genome shotgun (WGS) entry which is preliminary data.</text>
</comment>
<comment type="cofactor">
    <cofactor evidence="1 13">
        <name>heme</name>
        <dbReference type="ChEBI" id="CHEBI:30413"/>
    </cofactor>
</comment>
<dbReference type="InterPro" id="IPR002401">
    <property type="entry name" value="Cyt_P450_E_grp-I"/>
</dbReference>
<evidence type="ECO:0000256" key="3">
    <source>
        <dbReference type="ARBA" id="ARBA00004721"/>
    </source>
</evidence>
<evidence type="ECO:0000313" key="15">
    <source>
        <dbReference type="Proteomes" id="UP000620124"/>
    </source>
</evidence>
<accession>A0A8H6X8L6</accession>
<dbReference type="Proteomes" id="UP000620124">
    <property type="component" value="Unassembled WGS sequence"/>
</dbReference>
<feature type="binding site" description="axial binding residue" evidence="13">
    <location>
        <position position="265"/>
    </location>
    <ligand>
        <name>heme</name>
        <dbReference type="ChEBI" id="CHEBI:30413"/>
    </ligand>
    <ligandPart>
        <name>Fe</name>
        <dbReference type="ChEBI" id="CHEBI:18248"/>
    </ligandPart>
</feature>
<dbReference type="PANTHER" id="PTHR24305">
    <property type="entry name" value="CYTOCHROME P450"/>
    <property type="match status" value="1"/>
</dbReference>
<evidence type="ECO:0000256" key="1">
    <source>
        <dbReference type="ARBA" id="ARBA00001971"/>
    </source>
</evidence>
<dbReference type="GO" id="GO:0016020">
    <property type="term" value="C:membrane"/>
    <property type="evidence" value="ECO:0007669"/>
    <property type="project" value="UniProtKB-SubCell"/>
</dbReference>
<dbReference type="EMBL" id="JACAZI010000023">
    <property type="protein sequence ID" value="KAF7336096.1"/>
    <property type="molecule type" value="Genomic_DNA"/>
</dbReference>
<evidence type="ECO:0000313" key="14">
    <source>
        <dbReference type="EMBL" id="KAF7336096.1"/>
    </source>
</evidence>
<dbReference type="PRINTS" id="PR00463">
    <property type="entry name" value="EP450I"/>
</dbReference>
<keyword evidence="10 13" id="KW-0408">Iron</keyword>
<comment type="similarity">
    <text evidence="4">Belongs to the cytochrome P450 family.</text>
</comment>
<gene>
    <name evidence="14" type="ORF">MVEN_02156600</name>
</gene>
<evidence type="ECO:0000256" key="4">
    <source>
        <dbReference type="ARBA" id="ARBA00010617"/>
    </source>
</evidence>
<dbReference type="GO" id="GO:0016705">
    <property type="term" value="F:oxidoreductase activity, acting on paired donors, with incorporation or reduction of molecular oxygen"/>
    <property type="evidence" value="ECO:0007669"/>
    <property type="project" value="InterPro"/>
</dbReference>